<dbReference type="InterPro" id="IPR051704">
    <property type="entry name" value="FAD_aromatic-hydroxylase"/>
</dbReference>
<keyword evidence="2" id="KW-0503">Monooxygenase</keyword>
<dbReference type="PANTHER" id="PTHR46865">
    <property type="entry name" value="OXIDOREDUCTASE-RELATED"/>
    <property type="match status" value="1"/>
</dbReference>
<dbReference type="EMBL" id="JBHUCM010000025">
    <property type="protein sequence ID" value="MFD1541245.1"/>
    <property type="molecule type" value="Genomic_DNA"/>
</dbReference>
<gene>
    <name evidence="2" type="ORF">ACFSJ0_29620</name>
</gene>
<keyword evidence="2" id="KW-0560">Oxidoreductase</keyword>
<dbReference type="GO" id="GO:0004497">
    <property type="term" value="F:monooxygenase activity"/>
    <property type="evidence" value="ECO:0007669"/>
    <property type="project" value="UniProtKB-KW"/>
</dbReference>
<evidence type="ECO:0000313" key="3">
    <source>
        <dbReference type="Proteomes" id="UP001597097"/>
    </source>
</evidence>
<reference evidence="3" key="1">
    <citation type="journal article" date="2019" name="Int. J. Syst. Evol. Microbiol.">
        <title>The Global Catalogue of Microorganisms (GCM) 10K type strain sequencing project: providing services to taxonomists for standard genome sequencing and annotation.</title>
        <authorList>
            <consortium name="The Broad Institute Genomics Platform"/>
            <consortium name="The Broad Institute Genome Sequencing Center for Infectious Disease"/>
            <person name="Wu L."/>
            <person name="Ma J."/>
        </authorList>
    </citation>
    <scope>NUCLEOTIDE SEQUENCE [LARGE SCALE GENOMIC DNA]</scope>
    <source>
        <strain evidence="3">CGMCC 1.15399</strain>
    </source>
</reference>
<dbReference type="RefSeq" id="WP_219538798.1">
    <property type="nucleotide sequence ID" value="NZ_JAHKRM010000051.1"/>
</dbReference>
<dbReference type="InterPro" id="IPR002938">
    <property type="entry name" value="FAD-bd"/>
</dbReference>
<protein>
    <submittedName>
        <fullName evidence="2">FAD-dependent monooxygenase</fullName>
    </submittedName>
</protein>
<proteinExistence type="predicted"/>
<accession>A0ABW4GFD1</accession>
<evidence type="ECO:0000313" key="2">
    <source>
        <dbReference type="EMBL" id="MFD1541245.1"/>
    </source>
</evidence>
<sequence length="424" mass="46641">MNERILISGASIAGQTLAYWLARHGFRPTLVERAPRLREGGNGVDVRGHAIDVAERMGIMPQIRAMAADVQGMSFVNAANRSVARIDAQAMQSGGADVEIMRGDLVALLYEATKDDVEYVFGDSIRTLEQSGDGVAVSFEHGPARRFDLVIGADGMHSTVRRLAFGPESRFIQHKGHYFAFSNADSALGENRWVTMYNVPGKMAGIYRSGNHAQAKAYFIFRRSEPLTYDHRDVEQHKRLVSEAFAGESWRVRELLAGALADPDFYFDALSQVRMPSWSSGRVALVGDAAYCASPASGAGAELALVGAYRLAGELAAASGDHQVAFRRYEDGHRELVDQKQKIGPNVRLMVPKTRTGRWVRDTMARLPLMRAMATVERIMAPKNTAPLPDYNRDQVADHLIREPQLATAGRARGLFPHCDRAAS</sequence>
<evidence type="ECO:0000259" key="1">
    <source>
        <dbReference type="Pfam" id="PF01494"/>
    </source>
</evidence>
<comment type="caution">
    <text evidence="2">The sequence shown here is derived from an EMBL/GenBank/DDBJ whole genome shotgun (WGS) entry which is preliminary data.</text>
</comment>
<feature type="domain" description="FAD-binding" evidence="1">
    <location>
        <begin position="5"/>
        <end position="318"/>
    </location>
</feature>
<dbReference type="Pfam" id="PF01494">
    <property type="entry name" value="FAD_binding_3"/>
    <property type="match status" value="1"/>
</dbReference>
<name>A0ABW4GFD1_9ACTN</name>
<dbReference type="PANTHER" id="PTHR46865:SF2">
    <property type="entry name" value="MONOOXYGENASE"/>
    <property type="match status" value="1"/>
</dbReference>
<dbReference type="Proteomes" id="UP001597097">
    <property type="component" value="Unassembled WGS sequence"/>
</dbReference>
<organism evidence="2 3">
    <name type="scientific">Nonomuraea guangzhouensis</name>
    <dbReference type="NCBI Taxonomy" id="1291555"/>
    <lineage>
        <taxon>Bacteria</taxon>
        <taxon>Bacillati</taxon>
        <taxon>Actinomycetota</taxon>
        <taxon>Actinomycetes</taxon>
        <taxon>Streptosporangiales</taxon>
        <taxon>Streptosporangiaceae</taxon>
        <taxon>Nonomuraea</taxon>
    </lineage>
</organism>
<keyword evidence="3" id="KW-1185">Reference proteome</keyword>